<comment type="similarity">
    <text evidence="1">Belongs to the iron-containing alcohol dehydrogenase family.</text>
</comment>
<evidence type="ECO:0000259" key="3">
    <source>
        <dbReference type="Pfam" id="PF00465"/>
    </source>
</evidence>
<sequence length="355" mass="38620">MQSVKTQPQVVKESTDIIASISEALLPGETLLITSQSFTTSGITSQLVEELNGPVHVLDTVTSHPQLDFVEASYGQFRERGITNVVCLGGGSVIDVAKVIAGMLPGTTKTVTEVVKEKKALTAFSGRSIAIPTTSGTGAEVTAFATLWDKKSARKYSITCSKPDVVIFEPGLCLSLPRQTTLYAALDAISHAVESLWNVNRTPESEELAIKALQNLLSGLPEVLSDPNNRDARKQLQWGAWFAGSAINITKTAVAHAISYPLTLHYNIPHGLACSFTLRAILEDSGAAQLKIPEDIADNLINVLENLSLKDEMRRFVGWRNIVDDENFYLDPARSENFIFPVDTRWAKKIVLASP</sequence>
<dbReference type="RefSeq" id="WP_338293880.1">
    <property type="nucleotide sequence ID" value="NZ_AP027272.1"/>
</dbReference>
<protein>
    <submittedName>
        <fullName evidence="5">Alcohol dehydrogenase</fullName>
    </submittedName>
</protein>
<reference evidence="5" key="1">
    <citation type="submission" date="2023-01" db="EMBL/GenBank/DDBJ databases">
        <title>Complete genome sequence of Planctobacterium marinum strain Dej080120_11.</title>
        <authorList>
            <person name="Ueki S."/>
            <person name="Maruyama F."/>
        </authorList>
    </citation>
    <scope>NUCLEOTIDE SEQUENCE</scope>
    <source>
        <strain evidence="5">Dej080120_11</strain>
    </source>
</reference>
<evidence type="ECO:0000256" key="1">
    <source>
        <dbReference type="ARBA" id="ARBA00007358"/>
    </source>
</evidence>
<dbReference type="EMBL" id="AP027272">
    <property type="protein sequence ID" value="BDX07782.1"/>
    <property type="molecule type" value="Genomic_DNA"/>
</dbReference>
<dbReference type="GO" id="GO:0004022">
    <property type="term" value="F:alcohol dehydrogenase (NAD+) activity"/>
    <property type="evidence" value="ECO:0007669"/>
    <property type="project" value="TreeGrafter"/>
</dbReference>
<feature type="domain" description="Alcohol dehydrogenase iron-type/glycerol dehydrogenase GldA" evidence="3">
    <location>
        <begin position="28"/>
        <end position="170"/>
    </location>
</feature>
<gene>
    <name evidence="5" type="ORF">MACH26_33030</name>
</gene>
<organism evidence="5 6">
    <name type="scientific">Planctobacterium marinum</name>
    <dbReference type="NCBI Taxonomy" id="1631968"/>
    <lineage>
        <taxon>Bacteria</taxon>
        <taxon>Pseudomonadati</taxon>
        <taxon>Pseudomonadota</taxon>
        <taxon>Gammaproteobacteria</taxon>
        <taxon>Alteromonadales</taxon>
        <taxon>Alteromonadaceae</taxon>
        <taxon>Planctobacterium</taxon>
    </lineage>
</organism>
<dbReference type="InterPro" id="IPR039697">
    <property type="entry name" value="Alcohol_dehydrogenase_Fe"/>
</dbReference>
<dbReference type="AlphaFoldDB" id="A0AA48HS95"/>
<accession>A0AA48HS95</accession>
<evidence type="ECO:0000259" key="4">
    <source>
        <dbReference type="Pfam" id="PF25137"/>
    </source>
</evidence>
<dbReference type="Proteomes" id="UP001333710">
    <property type="component" value="Chromosome"/>
</dbReference>
<evidence type="ECO:0000313" key="5">
    <source>
        <dbReference type="EMBL" id="BDX07782.1"/>
    </source>
</evidence>
<dbReference type="InterPro" id="IPR001670">
    <property type="entry name" value="ADH_Fe/GldA"/>
</dbReference>
<evidence type="ECO:0000256" key="2">
    <source>
        <dbReference type="ARBA" id="ARBA00023002"/>
    </source>
</evidence>
<dbReference type="Pfam" id="PF00465">
    <property type="entry name" value="Fe-ADH"/>
    <property type="match status" value="1"/>
</dbReference>
<keyword evidence="2" id="KW-0560">Oxidoreductase</keyword>
<evidence type="ECO:0000313" key="6">
    <source>
        <dbReference type="Proteomes" id="UP001333710"/>
    </source>
</evidence>
<dbReference type="InterPro" id="IPR056798">
    <property type="entry name" value="ADH_Fe_C"/>
</dbReference>
<dbReference type="PANTHER" id="PTHR11496">
    <property type="entry name" value="ALCOHOL DEHYDROGENASE"/>
    <property type="match status" value="1"/>
</dbReference>
<name>A0AA48HS95_9ALTE</name>
<dbReference type="Pfam" id="PF25137">
    <property type="entry name" value="ADH_Fe_C"/>
    <property type="match status" value="1"/>
</dbReference>
<dbReference type="Gene3D" id="3.40.50.1970">
    <property type="match status" value="1"/>
</dbReference>
<dbReference type="GO" id="GO:0046872">
    <property type="term" value="F:metal ion binding"/>
    <property type="evidence" value="ECO:0007669"/>
    <property type="project" value="InterPro"/>
</dbReference>
<keyword evidence="6" id="KW-1185">Reference proteome</keyword>
<dbReference type="Gene3D" id="1.20.1090.10">
    <property type="entry name" value="Dehydroquinate synthase-like - alpha domain"/>
    <property type="match status" value="1"/>
</dbReference>
<feature type="domain" description="Fe-containing alcohol dehydrogenase-like C-terminal" evidence="4">
    <location>
        <begin position="182"/>
        <end position="302"/>
    </location>
</feature>
<dbReference type="KEGG" id="pmaw:MACH26_33030"/>
<dbReference type="SUPFAM" id="SSF56796">
    <property type="entry name" value="Dehydroquinate synthase-like"/>
    <property type="match status" value="1"/>
</dbReference>
<dbReference type="PANTHER" id="PTHR11496:SF102">
    <property type="entry name" value="ALCOHOL DEHYDROGENASE 4"/>
    <property type="match status" value="1"/>
</dbReference>
<proteinExistence type="inferred from homology"/>